<proteinExistence type="predicted"/>
<sequence length="288" mass="32789">VIQEKYYEIRYHENKHSNFIVPTIRTLQRQLAAALKKATTRRNHQSSGIQQHHTVPSTLEEIERDSYYDFAKVIPDSSLSELEDALYDLHEVSEKIKQIKFNLNTNSNSVNASPLHGGSSASMSSSSIQQIIDSSLADATSPIIHSNQHLPKSPLSSSITTPVSIRPKSGSNENVVIDHIQNLRNNLTDSSTSNNSDSFSKGLDMLELILKQTIELHQSIHNENETFRKEIDRLTKDHLRKVSEMNQNHLIRQRDLNRQFLELFKTEFESRENSDHILARLASLEALL</sequence>
<evidence type="ECO:0000256" key="1">
    <source>
        <dbReference type="SAM" id="MobiDB-lite"/>
    </source>
</evidence>
<dbReference type="RefSeq" id="XP_007375223.1">
    <property type="nucleotide sequence ID" value="XM_007375161.1"/>
</dbReference>
<gene>
    <name evidence="2" type="ORF">SPAPADRAFT_61062</name>
</gene>
<dbReference type="HOGENOM" id="CLU_968257_0_0_1"/>
<protein>
    <submittedName>
        <fullName evidence="2">Uncharacterized protein</fullName>
    </submittedName>
</protein>
<dbReference type="Proteomes" id="UP000000709">
    <property type="component" value="Unassembled WGS sequence"/>
</dbReference>
<dbReference type="OrthoDB" id="4094906at2759"/>
<feature type="compositionally biased region" description="Polar residues" evidence="1">
    <location>
        <begin position="45"/>
        <end position="57"/>
    </location>
</feature>
<dbReference type="KEGG" id="spaa:SPAPADRAFT_61062"/>
<reference evidence="2 3" key="1">
    <citation type="journal article" date="2011" name="Proc. Natl. Acad. Sci. U.S.A.">
        <title>Comparative genomics of xylose-fermenting fungi for enhanced biofuel production.</title>
        <authorList>
            <person name="Wohlbach D.J."/>
            <person name="Kuo A."/>
            <person name="Sato T.K."/>
            <person name="Potts K.M."/>
            <person name="Salamov A.A."/>
            <person name="LaButti K.M."/>
            <person name="Sun H."/>
            <person name="Clum A."/>
            <person name="Pangilinan J.L."/>
            <person name="Lindquist E.A."/>
            <person name="Lucas S."/>
            <person name="Lapidus A."/>
            <person name="Jin M."/>
            <person name="Gunawan C."/>
            <person name="Balan V."/>
            <person name="Dale B.E."/>
            <person name="Jeffries T.W."/>
            <person name="Zinkel R."/>
            <person name="Barry K.W."/>
            <person name="Grigoriev I.V."/>
            <person name="Gasch A.P."/>
        </authorList>
    </citation>
    <scope>NUCLEOTIDE SEQUENCE [LARGE SCALE GENOMIC DNA]</scope>
    <source>
        <strain evidence="3">NRRL Y-27907 / 11-Y1</strain>
    </source>
</reference>
<evidence type="ECO:0000313" key="3">
    <source>
        <dbReference type="Proteomes" id="UP000000709"/>
    </source>
</evidence>
<dbReference type="eggNOG" id="ENOG502RS0T">
    <property type="taxonomic scope" value="Eukaryota"/>
</dbReference>
<feature type="region of interest" description="Disordered" evidence="1">
    <location>
        <begin position="145"/>
        <end position="172"/>
    </location>
</feature>
<name>G3ANF8_SPAPN</name>
<evidence type="ECO:0000313" key="2">
    <source>
        <dbReference type="EMBL" id="EGW31947.1"/>
    </source>
</evidence>
<feature type="region of interest" description="Disordered" evidence="1">
    <location>
        <begin position="39"/>
        <end position="58"/>
    </location>
</feature>
<organism evidence="3">
    <name type="scientific">Spathaspora passalidarum (strain NRRL Y-27907 / 11-Y1)</name>
    <dbReference type="NCBI Taxonomy" id="619300"/>
    <lineage>
        <taxon>Eukaryota</taxon>
        <taxon>Fungi</taxon>
        <taxon>Dikarya</taxon>
        <taxon>Ascomycota</taxon>
        <taxon>Saccharomycotina</taxon>
        <taxon>Pichiomycetes</taxon>
        <taxon>Debaryomycetaceae</taxon>
        <taxon>Spathaspora</taxon>
    </lineage>
</organism>
<accession>G3ANF8</accession>
<feature type="non-terminal residue" evidence="2">
    <location>
        <position position="1"/>
    </location>
</feature>
<dbReference type="AlphaFoldDB" id="G3ANF8"/>
<dbReference type="EMBL" id="GL996502">
    <property type="protein sequence ID" value="EGW31947.1"/>
    <property type="molecule type" value="Genomic_DNA"/>
</dbReference>
<dbReference type="GeneID" id="18873699"/>
<dbReference type="InParanoid" id="G3ANF8"/>
<keyword evidence="3" id="KW-1185">Reference proteome</keyword>